<dbReference type="Proteomes" id="UP000283509">
    <property type="component" value="Unassembled WGS sequence"/>
</dbReference>
<accession>A0A423SAT7</accession>
<keyword evidence="1" id="KW-0812">Transmembrane</keyword>
<evidence type="ECO:0000313" key="4">
    <source>
        <dbReference type="Proteomes" id="UP000283509"/>
    </source>
</evidence>
<evidence type="ECO:0000256" key="1">
    <source>
        <dbReference type="SAM" id="Phobius"/>
    </source>
</evidence>
<keyword evidence="1" id="KW-1133">Transmembrane helix</keyword>
<feature type="signal peptide" evidence="2">
    <location>
        <begin position="1"/>
        <end position="18"/>
    </location>
</feature>
<keyword evidence="4" id="KW-1185">Reference proteome</keyword>
<evidence type="ECO:0000313" key="3">
    <source>
        <dbReference type="EMBL" id="ROT61330.1"/>
    </source>
</evidence>
<comment type="caution">
    <text evidence="3">The sequence shown here is derived from an EMBL/GenBank/DDBJ whole genome shotgun (WGS) entry which is preliminary data.</text>
</comment>
<sequence>MMVTLITFLSCCFSSCLCKRLSVSQLSTFFFFSSHVTASKKFRLPGHLEALGGFPYRWGEGRGQVLPRERVPLLPAVAAPFALRPEERGLALLVRLGGFGRLAARRRLRLRHRADGARRTPTDAHQTGFIYSLWKTVLLSLTAAFVICRSRALARIVEDADALCGAYELDVDACIQRHQVVNPIFWQSLTMVVVVVASTARCVEDRCDAALPHRRRDGEDRLPMILTLLYYPHPRPLGGLLAARHAAPPARPPRRPARPALLARRPPPREALRAADAPLQRPRPALAELGLRDDDEINRFANRVLRLQEFHRSLNGHFGAALTLVIAYCMSTCIVAAFSLSFFSILLWKDRVVNVFYLMHSFFPLVVLTNSPLVLEEQVSPFWRSR</sequence>
<proteinExistence type="predicted"/>
<feature type="chain" id="PRO_5019212039" description="G-protein coupled receptors family 1 profile domain-containing protein" evidence="2">
    <location>
        <begin position="19"/>
        <end position="386"/>
    </location>
</feature>
<protein>
    <recommendedName>
        <fullName evidence="5">G-protein coupled receptors family 1 profile domain-containing protein</fullName>
    </recommendedName>
</protein>
<name>A0A423SAT7_PENVA</name>
<dbReference type="EMBL" id="QCYY01004226">
    <property type="protein sequence ID" value="ROT61330.1"/>
    <property type="molecule type" value="Genomic_DNA"/>
</dbReference>
<feature type="transmembrane region" description="Helical" evidence="1">
    <location>
        <begin position="318"/>
        <end position="348"/>
    </location>
</feature>
<dbReference type="AlphaFoldDB" id="A0A423SAT7"/>
<keyword evidence="1" id="KW-0472">Membrane</keyword>
<evidence type="ECO:0008006" key="5">
    <source>
        <dbReference type="Google" id="ProtNLM"/>
    </source>
</evidence>
<feature type="transmembrane region" description="Helical" evidence="1">
    <location>
        <begin position="355"/>
        <end position="375"/>
    </location>
</feature>
<organism evidence="3 4">
    <name type="scientific">Penaeus vannamei</name>
    <name type="common">Whiteleg shrimp</name>
    <name type="synonym">Litopenaeus vannamei</name>
    <dbReference type="NCBI Taxonomy" id="6689"/>
    <lineage>
        <taxon>Eukaryota</taxon>
        <taxon>Metazoa</taxon>
        <taxon>Ecdysozoa</taxon>
        <taxon>Arthropoda</taxon>
        <taxon>Crustacea</taxon>
        <taxon>Multicrustacea</taxon>
        <taxon>Malacostraca</taxon>
        <taxon>Eumalacostraca</taxon>
        <taxon>Eucarida</taxon>
        <taxon>Decapoda</taxon>
        <taxon>Dendrobranchiata</taxon>
        <taxon>Penaeoidea</taxon>
        <taxon>Penaeidae</taxon>
        <taxon>Penaeus</taxon>
    </lineage>
</organism>
<gene>
    <name evidence="3" type="ORF">C7M84_020897</name>
</gene>
<reference evidence="3 4" key="2">
    <citation type="submission" date="2019-01" db="EMBL/GenBank/DDBJ databases">
        <title>The decoding of complex shrimp genome reveals the adaptation for benthos swimmer, frequently molting mechanism and breeding impact on genome.</title>
        <authorList>
            <person name="Sun Y."/>
            <person name="Gao Y."/>
            <person name="Yu Y."/>
        </authorList>
    </citation>
    <scope>NUCLEOTIDE SEQUENCE [LARGE SCALE GENOMIC DNA]</scope>
    <source>
        <tissue evidence="3">Muscle</tissue>
    </source>
</reference>
<reference evidence="3 4" key="1">
    <citation type="submission" date="2018-04" db="EMBL/GenBank/DDBJ databases">
        <authorList>
            <person name="Zhang X."/>
            <person name="Yuan J."/>
            <person name="Li F."/>
            <person name="Xiang J."/>
        </authorList>
    </citation>
    <scope>NUCLEOTIDE SEQUENCE [LARGE SCALE GENOMIC DNA]</scope>
    <source>
        <tissue evidence="3">Muscle</tissue>
    </source>
</reference>
<keyword evidence="2" id="KW-0732">Signal</keyword>
<evidence type="ECO:0000256" key="2">
    <source>
        <dbReference type="SAM" id="SignalP"/>
    </source>
</evidence>